<feature type="repeat" description="WD" evidence="6">
    <location>
        <begin position="1277"/>
        <end position="1309"/>
    </location>
</feature>
<dbReference type="InterPro" id="IPR020472">
    <property type="entry name" value="WD40_PAC1"/>
</dbReference>
<feature type="repeat" description="WD" evidence="6">
    <location>
        <begin position="1146"/>
        <end position="1187"/>
    </location>
</feature>
<protein>
    <recommendedName>
        <fullName evidence="4">Mitochondrial division protein 1</fullName>
    </recommendedName>
</protein>
<dbReference type="Pfam" id="PF24883">
    <property type="entry name" value="NPHP3_N"/>
    <property type="match status" value="1"/>
</dbReference>
<dbReference type="EMBL" id="SOZJ01000001">
    <property type="protein sequence ID" value="TGJ74801.1"/>
    <property type="molecule type" value="Genomic_DNA"/>
</dbReference>
<reference evidence="8 9" key="1">
    <citation type="submission" date="2019-03" db="EMBL/GenBank/DDBJ databases">
        <title>Nematode-trapping fungi genome.</title>
        <authorList>
            <person name="Vidal-Diez De Ulzurrun G."/>
        </authorList>
    </citation>
    <scope>NUCLEOTIDE SEQUENCE [LARGE SCALE GENOMIC DNA]</scope>
    <source>
        <strain evidence="8 9">TWF154</strain>
    </source>
</reference>
<dbReference type="PRINTS" id="PR00320">
    <property type="entry name" value="GPROTEINBRPT"/>
</dbReference>
<dbReference type="InterPro" id="IPR001680">
    <property type="entry name" value="WD40_rpt"/>
</dbReference>
<dbReference type="InterPro" id="IPR056884">
    <property type="entry name" value="NPHP3-like_N"/>
</dbReference>
<evidence type="ECO:0000313" key="9">
    <source>
        <dbReference type="Proteomes" id="UP000297595"/>
    </source>
</evidence>
<dbReference type="SUPFAM" id="SSF50978">
    <property type="entry name" value="WD40 repeat-like"/>
    <property type="match status" value="2"/>
</dbReference>
<dbReference type="Gene3D" id="3.40.50.1580">
    <property type="entry name" value="Nucleoside phosphorylase domain"/>
    <property type="match status" value="1"/>
</dbReference>
<evidence type="ECO:0000259" key="7">
    <source>
        <dbReference type="PROSITE" id="PS50837"/>
    </source>
</evidence>
<feature type="repeat" description="WD" evidence="6">
    <location>
        <begin position="934"/>
        <end position="967"/>
    </location>
</feature>
<dbReference type="Gene3D" id="3.40.50.300">
    <property type="entry name" value="P-loop containing nucleotide triphosphate hydrolases"/>
    <property type="match status" value="1"/>
</dbReference>
<dbReference type="Pfam" id="PF00400">
    <property type="entry name" value="WD40"/>
    <property type="match status" value="11"/>
</dbReference>
<comment type="caution">
    <text evidence="8">The sequence shown here is derived from an EMBL/GenBank/DDBJ whole genome shotgun (WGS) entry which is preliminary data.</text>
</comment>
<evidence type="ECO:0000256" key="4">
    <source>
        <dbReference type="ARBA" id="ARBA00039789"/>
    </source>
</evidence>
<dbReference type="InterPro" id="IPR027417">
    <property type="entry name" value="P-loop_NTPase"/>
</dbReference>
<dbReference type="PROSITE" id="PS50082">
    <property type="entry name" value="WD_REPEATS_2"/>
    <property type="match status" value="10"/>
</dbReference>
<feature type="repeat" description="WD" evidence="6">
    <location>
        <begin position="1361"/>
        <end position="1402"/>
    </location>
</feature>
<feature type="repeat" description="WD" evidence="6">
    <location>
        <begin position="1236"/>
        <end position="1268"/>
    </location>
</feature>
<feature type="repeat" description="WD" evidence="6">
    <location>
        <begin position="1188"/>
        <end position="1221"/>
    </location>
</feature>
<dbReference type="PANTHER" id="PTHR22847">
    <property type="entry name" value="WD40 REPEAT PROTEIN"/>
    <property type="match status" value="1"/>
</dbReference>
<evidence type="ECO:0000256" key="1">
    <source>
        <dbReference type="ARBA" id="ARBA00022574"/>
    </source>
</evidence>
<feature type="repeat" description="WD" evidence="6">
    <location>
        <begin position="975"/>
        <end position="1016"/>
    </location>
</feature>
<feature type="domain" description="NACHT" evidence="7">
    <location>
        <begin position="386"/>
        <end position="535"/>
    </location>
</feature>
<evidence type="ECO:0000256" key="5">
    <source>
        <dbReference type="ARBA" id="ARBA00043913"/>
    </source>
</evidence>
<dbReference type="Gene3D" id="2.130.10.10">
    <property type="entry name" value="YVTN repeat-like/Quinoprotein amine dehydrogenase"/>
    <property type="match status" value="4"/>
</dbReference>
<evidence type="ECO:0000256" key="6">
    <source>
        <dbReference type="PROSITE-ProRule" id="PRU00221"/>
    </source>
</evidence>
<dbReference type="SUPFAM" id="SSF53167">
    <property type="entry name" value="Purine and uridine phosphorylases"/>
    <property type="match status" value="1"/>
</dbReference>
<dbReference type="PANTHER" id="PTHR22847:SF637">
    <property type="entry name" value="WD REPEAT DOMAIN 5B"/>
    <property type="match status" value="1"/>
</dbReference>
<evidence type="ECO:0000313" key="8">
    <source>
        <dbReference type="EMBL" id="TGJ74801.1"/>
    </source>
</evidence>
<dbReference type="InterPro" id="IPR035994">
    <property type="entry name" value="Nucleoside_phosphorylase_sf"/>
</dbReference>
<evidence type="ECO:0000256" key="3">
    <source>
        <dbReference type="ARBA" id="ARBA00038415"/>
    </source>
</evidence>
<feature type="repeat" description="WD" evidence="6">
    <location>
        <begin position="1016"/>
        <end position="1058"/>
    </location>
</feature>
<feature type="repeat" description="WD" evidence="6">
    <location>
        <begin position="1067"/>
        <end position="1102"/>
    </location>
</feature>
<dbReference type="PROSITE" id="PS50294">
    <property type="entry name" value="WD_REPEATS_REGION"/>
    <property type="match status" value="8"/>
</dbReference>
<dbReference type="GO" id="GO:1990234">
    <property type="term" value="C:transferase complex"/>
    <property type="evidence" value="ECO:0007669"/>
    <property type="project" value="UniProtKB-ARBA"/>
</dbReference>
<dbReference type="Proteomes" id="UP000297595">
    <property type="component" value="Unassembled WGS sequence"/>
</dbReference>
<sequence length="1555" mass="173315">MDRQLDRKNYTIGWICALPLEFAAAIAMLDEQHLPLPQDKLDDNAYKFGRIGSYNIIVACLPSGVYGVTSAGNVATQMHRSFPDLEAALMVGIAGGAPDPPRCDIRLGDVVVSEPTAGFGGVLQYDFGKIEKEGQFVQTGVLNKPPKMFLTAIAKLKSDYLLQHSNQSGLSGGNSQNNNVSEIIANALKNGTVPQTFSRPPNTANDSDRLFRASYEHPSMNSSCDECNPSMIVGRESRPHDQPYIHYGLIASGNQVMKHGITRDRLAREKNVLCFEMEAAGIMDELPSLVIRGICDYSDSHKNKVWQPYAALSAAAFAKELLLQLPFRVNEMNEPERIVLNLPIAEGAAYGSYVDQHKPECLAGTRIDLLKTISNWIEDPHSQGKSIFWLVGKAGTGKSTISRTVAHNLHTSNRLAASFFFNREEEDRRTGTRFFTTIAAQLANHYSSLGSRIQRAIQLNPDISTKALNEQFDKLVLQPLSGTRLATHRAKLVLVVDALDECEEKENIRIIIYLLSQLKSINTMDVRVFLTSRPDLPILSTFKKLSDDTYEDVSLHEVPKIEHDISLFLRHRLCEIQERDELCLPEEWPGEGKLEKLVKRAMPLFIYAATLCRFIGDELWDPDEQIELVLNYQTNWETSQLQMTYLPVLNQLIVGQNPIQKKKLVDEFRQIVGTIINLASPMSASSLARLLSLPERVVNCRLRPLQSVLDIPKNPENPIRTFHLSFRDFLLDRSLQEKNPFWVDESESHRLIAIGCINLMSSSTGLGLRRNICNLPSLGSLRVDIRGDVIEKHMAPELRYACRYWVSHLVKSGHRLIDNDQAHKFLVKHLLHWLEATSLLDIKFEVSKAVDDLKSIIDITNGAEIYALVNDMKRFLLQNQDIVHKAPLQVYTSALIFAPKTSIIRQIFDPKTMVHCLAQLPRVRDKWSALLQTLEGHKSLVKCVAFSPNSKLLASGSYDGLLNLWDITGALLQTLHGHEDKVNGVAFSPNSKILASASDDMTSKLWDISTGTQLQKLGHGDRVIDVAFSPSNGEILASTSNDETIRLWNTTTGTVLQILEWRKPASIRRVAFSPNNGEILASASYDGEIKLWNTITGVLLQTFKGHEYPVHSLTFSSDNGEVLASASRERTIKFWDINTGTLSRTLKGCEYNDTCVTLSSNARIIACGSINRTIKLWDIITETPLQTLKGHTASVNSISFSPDNKLLASVSSDCSVKLWDVADCENRAVELLLKTPEKHSLNVNSVAFSPDGKVLTSSSSDGTIKLWSATGVLLRILEEHKDFVSNVEFSPDGRIFASASRDNTIKLWDTTGTLLQTLTEDDWVMAIKFSPDGQKLASITSYQFLIKLWDTSTTVKFLWTSNIHETWIRDYTFSPDGKILASAADDETIGLWDTNTGKVLRTIHVPGSNDLIFRGIEFSPDSKVIASKLGRGARATVQLWDTATGVLLQTLGIGTSKDWIHDLAFSPNREGDRYIDTDIKSLYRTVFSLGGVGNPNNPEFQPSVSVTSRGEWLARNGEKLIWLPHDYRPQCSAVHGSTIVLGHHSGGVSFFTFRT</sequence>
<accession>A0A8H2EAR9</accession>
<dbReference type="PROSITE" id="PS50837">
    <property type="entry name" value="NACHT"/>
    <property type="match status" value="1"/>
</dbReference>
<feature type="repeat" description="WD" evidence="6">
    <location>
        <begin position="1103"/>
        <end position="1145"/>
    </location>
</feature>
<gene>
    <name evidence="8" type="ORF">EYR41_001765</name>
</gene>
<comment type="similarity">
    <text evidence="3">Belongs to the WD repeat MDV1/CAF4 family.</text>
</comment>
<dbReference type="PROSITE" id="PS00678">
    <property type="entry name" value="WD_REPEATS_1"/>
    <property type="match status" value="5"/>
</dbReference>
<dbReference type="CDD" id="cd00200">
    <property type="entry name" value="WD40"/>
    <property type="match status" value="2"/>
</dbReference>
<dbReference type="InterPro" id="IPR007111">
    <property type="entry name" value="NACHT_NTPase"/>
</dbReference>
<proteinExistence type="inferred from homology"/>
<dbReference type="SUPFAM" id="SSF52540">
    <property type="entry name" value="P-loop containing nucleoside triphosphate hydrolases"/>
    <property type="match status" value="1"/>
</dbReference>
<keyword evidence="2" id="KW-0677">Repeat</keyword>
<keyword evidence="1 6" id="KW-0853">WD repeat</keyword>
<dbReference type="InterPro" id="IPR015943">
    <property type="entry name" value="WD40/YVTN_repeat-like_dom_sf"/>
</dbReference>
<comment type="function">
    <text evidence="5">Involved in mitochondrial fission. Acts as an adapter protein required to form mitochondrial fission complexes. Formation of these complexes is required to promote constriction and fission of the mitochondrial compartment at a late step in mitochondrial division.</text>
</comment>
<dbReference type="GO" id="GO:0009116">
    <property type="term" value="P:nucleoside metabolic process"/>
    <property type="evidence" value="ECO:0007669"/>
    <property type="project" value="InterPro"/>
</dbReference>
<name>A0A8H2EAR9_ORBOL</name>
<dbReference type="InterPro" id="IPR036322">
    <property type="entry name" value="WD40_repeat_dom_sf"/>
</dbReference>
<dbReference type="InterPro" id="IPR019775">
    <property type="entry name" value="WD40_repeat_CS"/>
</dbReference>
<evidence type="ECO:0000256" key="2">
    <source>
        <dbReference type="ARBA" id="ARBA00022737"/>
    </source>
</evidence>
<dbReference type="GO" id="GO:0003824">
    <property type="term" value="F:catalytic activity"/>
    <property type="evidence" value="ECO:0007669"/>
    <property type="project" value="InterPro"/>
</dbReference>
<organism evidence="8 9">
    <name type="scientific">Orbilia oligospora</name>
    <name type="common">Nematode-trapping fungus</name>
    <name type="synonym">Arthrobotrys oligospora</name>
    <dbReference type="NCBI Taxonomy" id="2813651"/>
    <lineage>
        <taxon>Eukaryota</taxon>
        <taxon>Fungi</taxon>
        <taxon>Dikarya</taxon>
        <taxon>Ascomycota</taxon>
        <taxon>Pezizomycotina</taxon>
        <taxon>Orbiliomycetes</taxon>
        <taxon>Orbiliales</taxon>
        <taxon>Orbiliaceae</taxon>
        <taxon>Orbilia</taxon>
    </lineage>
</organism>
<dbReference type="SMART" id="SM00320">
    <property type="entry name" value="WD40"/>
    <property type="match status" value="12"/>
</dbReference>
<dbReference type="GO" id="GO:0005634">
    <property type="term" value="C:nucleus"/>
    <property type="evidence" value="ECO:0007669"/>
    <property type="project" value="TreeGrafter"/>
</dbReference>